<keyword evidence="1" id="KW-0472">Membrane</keyword>
<organism evidence="3 4">
    <name type="scientific">Georgenia alba</name>
    <dbReference type="NCBI Taxonomy" id="2233858"/>
    <lineage>
        <taxon>Bacteria</taxon>
        <taxon>Bacillati</taxon>
        <taxon>Actinomycetota</taxon>
        <taxon>Actinomycetes</taxon>
        <taxon>Micrococcales</taxon>
        <taxon>Bogoriellaceae</taxon>
        <taxon>Georgenia</taxon>
    </lineage>
</organism>
<keyword evidence="4" id="KW-1185">Reference proteome</keyword>
<keyword evidence="1" id="KW-0812">Transmembrane</keyword>
<name>A0ABW2QCN9_9MICO</name>
<feature type="transmembrane region" description="Helical" evidence="1">
    <location>
        <begin position="36"/>
        <end position="53"/>
    </location>
</feature>
<feature type="domain" description="DUF7134" evidence="2">
    <location>
        <begin position="6"/>
        <end position="74"/>
    </location>
</feature>
<feature type="transmembrane region" description="Helical" evidence="1">
    <location>
        <begin position="60"/>
        <end position="79"/>
    </location>
</feature>
<keyword evidence="1" id="KW-1133">Transmembrane helix</keyword>
<dbReference type="InterPro" id="IPR055558">
    <property type="entry name" value="DUF7134"/>
</dbReference>
<dbReference type="Pfam" id="PF23539">
    <property type="entry name" value="DUF7134"/>
    <property type="match status" value="1"/>
</dbReference>
<accession>A0ABW2QCN9</accession>
<evidence type="ECO:0000259" key="2">
    <source>
        <dbReference type="Pfam" id="PF23539"/>
    </source>
</evidence>
<comment type="caution">
    <text evidence="3">The sequence shown here is derived from an EMBL/GenBank/DDBJ whole genome shotgun (WGS) entry which is preliminary data.</text>
</comment>
<proteinExistence type="predicted"/>
<gene>
    <name evidence="3" type="ORF">ACFQQL_19115</name>
</gene>
<dbReference type="Proteomes" id="UP001596455">
    <property type="component" value="Unassembled WGS sequence"/>
</dbReference>
<feature type="transmembrane region" description="Helical" evidence="1">
    <location>
        <begin position="12"/>
        <end position="30"/>
    </location>
</feature>
<evidence type="ECO:0000313" key="4">
    <source>
        <dbReference type="Proteomes" id="UP001596455"/>
    </source>
</evidence>
<sequence length="82" mass="9021">MRRFSLWLRGKPFVADSMLAAILFVLECLSAPNSRAPWLFVLLGLALCVPIAFRRRHPVLAAGAILGLSILTTLISSWLGDE</sequence>
<dbReference type="EMBL" id="JBHTCQ010000012">
    <property type="protein sequence ID" value="MFC7407230.1"/>
    <property type="molecule type" value="Genomic_DNA"/>
</dbReference>
<evidence type="ECO:0000313" key="3">
    <source>
        <dbReference type="EMBL" id="MFC7407230.1"/>
    </source>
</evidence>
<feature type="non-terminal residue" evidence="3">
    <location>
        <position position="82"/>
    </location>
</feature>
<evidence type="ECO:0000256" key="1">
    <source>
        <dbReference type="SAM" id="Phobius"/>
    </source>
</evidence>
<protein>
    <recommendedName>
        <fullName evidence="2">DUF7134 domain-containing protein</fullName>
    </recommendedName>
</protein>
<reference evidence="4" key="1">
    <citation type="journal article" date="2019" name="Int. J. Syst. Evol. Microbiol.">
        <title>The Global Catalogue of Microorganisms (GCM) 10K type strain sequencing project: providing services to taxonomists for standard genome sequencing and annotation.</title>
        <authorList>
            <consortium name="The Broad Institute Genomics Platform"/>
            <consortium name="The Broad Institute Genome Sequencing Center for Infectious Disease"/>
            <person name="Wu L."/>
            <person name="Ma J."/>
        </authorList>
    </citation>
    <scope>NUCLEOTIDE SEQUENCE [LARGE SCALE GENOMIC DNA]</scope>
    <source>
        <strain evidence="4">JCM 1490</strain>
    </source>
</reference>
<dbReference type="RefSeq" id="WP_382396838.1">
    <property type="nucleotide sequence ID" value="NZ_JBHTCQ010000012.1"/>
</dbReference>